<proteinExistence type="predicted"/>
<reference evidence="3" key="1">
    <citation type="submission" date="2018-05" db="EMBL/GenBank/DDBJ databases">
        <authorList>
            <person name="Lanie J.A."/>
            <person name="Ng W.-L."/>
            <person name="Kazmierczak K.M."/>
            <person name="Andrzejewski T.M."/>
            <person name="Davidsen T.M."/>
            <person name="Wayne K.J."/>
            <person name="Tettelin H."/>
            <person name="Glass J.I."/>
            <person name="Rusch D."/>
            <person name="Podicherti R."/>
            <person name="Tsui H.-C.T."/>
            <person name="Winkler M.E."/>
        </authorList>
    </citation>
    <scope>NUCLEOTIDE SEQUENCE</scope>
</reference>
<feature type="domain" description="Rhodanese" evidence="2">
    <location>
        <begin position="2"/>
        <end position="125"/>
    </location>
</feature>
<name>A0A381RM83_9ZZZZ</name>
<dbReference type="PROSITE" id="PS50206">
    <property type="entry name" value="RHODANESE_3"/>
    <property type="match status" value="1"/>
</dbReference>
<gene>
    <name evidence="3" type="ORF">METZ01_LOCUS44953</name>
</gene>
<dbReference type="Pfam" id="PF26341">
    <property type="entry name" value="AAA_SelU"/>
    <property type="match status" value="1"/>
</dbReference>
<dbReference type="NCBIfam" id="TIGR03167">
    <property type="entry name" value="tRNA_sel_U_synt"/>
    <property type="match status" value="1"/>
</dbReference>
<sequence>MLKKDIPLIDLRSPDEFEKGAFPTSCNLPILSDEERKQVGLTYKKHGSQAAEELGYKLVSGDIRARRIQAWQQFIQHNPEAHLYCWRGGMRSAIASRWLKGTGLNIPVVPGGYKALRRTCLEILESVKNDRRRWVILGGRTGTGKTVLIRSLDFTIDLEHLANHRGSAFGRQQTPQPTAINFENTLAIAYLKHIHDMLVLEDESRGIGKLTIPETWYQRMQTAELIILTVPMTERIENIRQEYVDSPLRTGFPPEALKIALQDSLLRIKNRLGGKDYKLIHQKIENAFQTLSGENHEDWIHDLLKKYYDPMYSYQLKQKKKRCVLEGDGQAIRNFLRA</sequence>
<dbReference type="NCBIfam" id="NF008750">
    <property type="entry name" value="PRK11784.1-2"/>
    <property type="match status" value="1"/>
</dbReference>
<dbReference type="InterPro" id="IPR058840">
    <property type="entry name" value="AAA_SelU"/>
</dbReference>
<dbReference type="AlphaFoldDB" id="A0A381RM83"/>
<dbReference type="PANTHER" id="PTHR30401">
    <property type="entry name" value="TRNA 2-SELENOURIDINE SYNTHASE"/>
    <property type="match status" value="1"/>
</dbReference>
<dbReference type="GO" id="GO:0002098">
    <property type="term" value="P:tRNA wobble uridine modification"/>
    <property type="evidence" value="ECO:0007669"/>
    <property type="project" value="InterPro"/>
</dbReference>
<evidence type="ECO:0000259" key="2">
    <source>
        <dbReference type="PROSITE" id="PS50206"/>
    </source>
</evidence>
<evidence type="ECO:0000256" key="1">
    <source>
        <dbReference type="ARBA" id="ARBA00023266"/>
    </source>
</evidence>
<dbReference type="InterPro" id="IPR017582">
    <property type="entry name" value="SelU"/>
</dbReference>
<dbReference type="SUPFAM" id="SSF52821">
    <property type="entry name" value="Rhodanese/Cell cycle control phosphatase"/>
    <property type="match status" value="1"/>
</dbReference>
<dbReference type="EMBL" id="UINC01002031">
    <property type="protein sequence ID" value="SUZ92099.1"/>
    <property type="molecule type" value="Genomic_DNA"/>
</dbReference>
<dbReference type="GO" id="GO:0043828">
    <property type="term" value="F:tRNA 2-selenouridine synthase activity"/>
    <property type="evidence" value="ECO:0007669"/>
    <property type="project" value="InterPro"/>
</dbReference>
<dbReference type="SMART" id="SM00450">
    <property type="entry name" value="RHOD"/>
    <property type="match status" value="1"/>
</dbReference>
<organism evidence="3">
    <name type="scientific">marine metagenome</name>
    <dbReference type="NCBI Taxonomy" id="408172"/>
    <lineage>
        <taxon>unclassified sequences</taxon>
        <taxon>metagenomes</taxon>
        <taxon>ecological metagenomes</taxon>
    </lineage>
</organism>
<dbReference type="NCBIfam" id="NF008751">
    <property type="entry name" value="PRK11784.1-3"/>
    <property type="match status" value="1"/>
</dbReference>
<accession>A0A381RM83</accession>
<dbReference type="Pfam" id="PF00581">
    <property type="entry name" value="Rhodanese"/>
    <property type="match status" value="1"/>
</dbReference>
<protein>
    <recommendedName>
        <fullName evidence="2">Rhodanese domain-containing protein</fullName>
    </recommendedName>
</protein>
<dbReference type="PANTHER" id="PTHR30401:SF0">
    <property type="entry name" value="TRNA 2-SELENOURIDINE SYNTHASE"/>
    <property type="match status" value="1"/>
</dbReference>
<dbReference type="InterPro" id="IPR036873">
    <property type="entry name" value="Rhodanese-like_dom_sf"/>
</dbReference>
<dbReference type="InterPro" id="IPR001763">
    <property type="entry name" value="Rhodanese-like_dom"/>
</dbReference>
<evidence type="ECO:0000313" key="3">
    <source>
        <dbReference type="EMBL" id="SUZ92099.1"/>
    </source>
</evidence>
<keyword evidence="1" id="KW-0711">Selenium</keyword>
<dbReference type="Gene3D" id="3.40.250.10">
    <property type="entry name" value="Rhodanese-like domain"/>
    <property type="match status" value="1"/>
</dbReference>